<keyword evidence="2" id="KW-1133">Transmembrane helix</keyword>
<feature type="transmembrane region" description="Helical" evidence="2">
    <location>
        <begin position="63"/>
        <end position="83"/>
    </location>
</feature>
<evidence type="ECO:0000256" key="2">
    <source>
        <dbReference type="SAM" id="Phobius"/>
    </source>
</evidence>
<protein>
    <recommendedName>
        <fullName evidence="3">DUF6534 domain-containing protein</fullName>
    </recommendedName>
</protein>
<evidence type="ECO:0000313" key="4">
    <source>
        <dbReference type="EMBL" id="KAF5341376.1"/>
    </source>
</evidence>
<organism evidence="4 5">
    <name type="scientific">Tetrapyrgos nigripes</name>
    <dbReference type="NCBI Taxonomy" id="182062"/>
    <lineage>
        <taxon>Eukaryota</taxon>
        <taxon>Fungi</taxon>
        <taxon>Dikarya</taxon>
        <taxon>Basidiomycota</taxon>
        <taxon>Agaricomycotina</taxon>
        <taxon>Agaricomycetes</taxon>
        <taxon>Agaricomycetidae</taxon>
        <taxon>Agaricales</taxon>
        <taxon>Marasmiineae</taxon>
        <taxon>Marasmiaceae</taxon>
        <taxon>Tetrapyrgos</taxon>
    </lineage>
</organism>
<gene>
    <name evidence="4" type="ORF">D9758_012297</name>
</gene>
<feature type="domain" description="DUF6534" evidence="3">
    <location>
        <begin position="69"/>
        <end position="147"/>
    </location>
</feature>
<reference evidence="4 5" key="1">
    <citation type="journal article" date="2020" name="ISME J.">
        <title>Uncovering the hidden diversity of litter-decomposition mechanisms in mushroom-forming fungi.</title>
        <authorList>
            <person name="Floudas D."/>
            <person name="Bentzer J."/>
            <person name="Ahren D."/>
            <person name="Johansson T."/>
            <person name="Persson P."/>
            <person name="Tunlid A."/>
        </authorList>
    </citation>
    <scope>NUCLEOTIDE SEQUENCE [LARGE SCALE GENOMIC DNA]</scope>
    <source>
        <strain evidence="4 5">CBS 291.85</strain>
    </source>
</reference>
<evidence type="ECO:0000259" key="3">
    <source>
        <dbReference type="Pfam" id="PF20152"/>
    </source>
</evidence>
<feature type="compositionally biased region" description="Basic and acidic residues" evidence="1">
    <location>
        <begin position="199"/>
        <end position="214"/>
    </location>
</feature>
<feature type="region of interest" description="Disordered" evidence="1">
    <location>
        <begin position="199"/>
        <end position="229"/>
    </location>
</feature>
<feature type="transmembrane region" description="Helical" evidence="2">
    <location>
        <begin position="95"/>
        <end position="116"/>
    </location>
</feature>
<comment type="caution">
    <text evidence="4">The sequence shown here is derived from an EMBL/GenBank/DDBJ whole genome shotgun (WGS) entry which is preliminary data.</text>
</comment>
<dbReference type="Pfam" id="PF20152">
    <property type="entry name" value="DUF6534"/>
    <property type="match status" value="1"/>
</dbReference>
<dbReference type="EMBL" id="JAACJM010000165">
    <property type="protein sequence ID" value="KAF5341376.1"/>
    <property type="molecule type" value="Genomic_DNA"/>
</dbReference>
<name>A0A8H5CGL6_9AGAR</name>
<feature type="transmembrane region" description="Helical" evidence="2">
    <location>
        <begin position="122"/>
        <end position="144"/>
    </location>
</feature>
<evidence type="ECO:0000256" key="1">
    <source>
        <dbReference type="SAM" id="MobiDB-lite"/>
    </source>
</evidence>
<proteinExistence type="predicted"/>
<keyword evidence="2" id="KW-0472">Membrane</keyword>
<dbReference type="Proteomes" id="UP000559256">
    <property type="component" value="Unassembled WGS sequence"/>
</dbReference>
<dbReference type="PANTHER" id="PTHR40465">
    <property type="entry name" value="CHROMOSOME 1, WHOLE GENOME SHOTGUN SEQUENCE"/>
    <property type="match status" value="1"/>
</dbReference>
<dbReference type="InterPro" id="IPR045339">
    <property type="entry name" value="DUF6534"/>
</dbReference>
<dbReference type="PANTHER" id="PTHR40465:SF1">
    <property type="entry name" value="DUF6534 DOMAIN-CONTAINING PROTEIN"/>
    <property type="match status" value="1"/>
</dbReference>
<keyword evidence="2" id="KW-0812">Transmembrane</keyword>
<dbReference type="AlphaFoldDB" id="A0A8H5CGL6"/>
<evidence type="ECO:0000313" key="5">
    <source>
        <dbReference type="Proteomes" id="UP000559256"/>
    </source>
</evidence>
<keyword evidence="5" id="KW-1185">Reference proteome</keyword>
<sequence>MSSGITHFFFSWRIFRLTRNVYIFGPLLIFMFTAYGLGVATAVKSFQVNSFASYGQVSDLITAWLSVQAFVDLQITIVLIWIFRHSRTAFASTNAVLNRTGVISSAFSLGYLLAFVLAPDELIWMIFGYCLGRVYSITLMDTLLSRTKLKDKLNGAKSNDNNDVFQLQPSAGQGIRIHTQVQQETDFEPTVLDRKYAGVEEESSHEMHDEDGFASRRKTQMPDRSFSVV</sequence>
<dbReference type="OrthoDB" id="2562493at2759"/>
<feature type="transmembrane region" description="Helical" evidence="2">
    <location>
        <begin position="21"/>
        <end position="43"/>
    </location>
</feature>
<accession>A0A8H5CGL6</accession>